<feature type="region of interest" description="Disordered" evidence="1">
    <location>
        <begin position="33"/>
        <end position="55"/>
    </location>
</feature>
<dbReference type="EMBL" id="DVMZ01000004">
    <property type="protein sequence ID" value="HIU58481.1"/>
    <property type="molecule type" value="Genomic_DNA"/>
</dbReference>
<evidence type="ECO:0000256" key="1">
    <source>
        <dbReference type="SAM" id="MobiDB-lite"/>
    </source>
</evidence>
<dbReference type="Proteomes" id="UP000824081">
    <property type="component" value="Unassembled WGS sequence"/>
</dbReference>
<evidence type="ECO:0000313" key="2">
    <source>
        <dbReference type="EMBL" id="HIU58481.1"/>
    </source>
</evidence>
<reference evidence="2" key="1">
    <citation type="submission" date="2020-10" db="EMBL/GenBank/DDBJ databases">
        <authorList>
            <person name="Gilroy R."/>
        </authorList>
    </citation>
    <scope>NUCLEOTIDE SEQUENCE</scope>
    <source>
        <strain evidence="2">11687</strain>
    </source>
</reference>
<evidence type="ECO:0000313" key="3">
    <source>
        <dbReference type="Proteomes" id="UP000824081"/>
    </source>
</evidence>
<organism evidence="2 3">
    <name type="scientific">Candidatus Scatosoma pullistercoris</name>
    <dbReference type="NCBI Taxonomy" id="2840934"/>
    <lineage>
        <taxon>Bacteria</taxon>
        <taxon>Bacillati</taxon>
        <taxon>Bacillota</taxon>
        <taxon>Clostridia</taxon>
        <taxon>Candidatus Scatosoma</taxon>
    </lineage>
</organism>
<sequence length="55" mass="6168">MSKSSKNGKVPKLTEEQYAEYIMAMKDETPVQGYREFAEGNHATPHLDPGKNGKK</sequence>
<gene>
    <name evidence="2" type="ORF">IAC57_00120</name>
</gene>
<name>A0A9D1ME01_9FIRM</name>
<accession>A0A9D1ME01</accession>
<reference evidence="2" key="2">
    <citation type="journal article" date="2021" name="PeerJ">
        <title>Extensive microbial diversity within the chicken gut microbiome revealed by metagenomics and culture.</title>
        <authorList>
            <person name="Gilroy R."/>
            <person name="Ravi A."/>
            <person name="Getino M."/>
            <person name="Pursley I."/>
            <person name="Horton D.L."/>
            <person name="Alikhan N.F."/>
            <person name="Baker D."/>
            <person name="Gharbi K."/>
            <person name="Hall N."/>
            <person name="Watson M."/>
            <person name="Adriaenssens E.M."/>
            <person name="Foster-Nyarko E."/>
            <person name="Jarju S."/>
            <person name="Secka A."/>
            <person name="Antonio M."/>
            <person name="Oren A."/>
            <person name="Chaudhuri R.R."/>
            <person name="La Ragione R."/>
            <person name="Hildebrand F."/>
            <person name="Pallen M.J."/>
        </authorList>
    </citation>
    <scope>NUCLEOTIDE SEQUENCE</scope>
    <source>
        <strain evidence="2">11687</strain>
    </source>
</reference>
<protein>
    <submittedName>
        <fullName evidence="2">Uncharacterized protein</fullName>
    </submittedName>
</protein>
<comment type="caution">
    <text evidence="2">The sequence shown here is derived from an EMBL/GenBank/DDBJ whole genome shotgun (WGS) entry which is preliminary data.</text>
</comment>
<proteinExistence type="predicted"/>
<dbReference type="AlphaFoldDB" id="A0A9D1ME01"/>